<dbReference type="EMBL" id="SHKY01000001">
    <property type="protein sequence ID" value="RZU49820.1"/>
    <property type="molecule type" value="Genomic_DNA"/>
</dbReference>
<dbReference type="PROSITE" id="PS00893">
    <property type="entry name" value="NUDIX_BOX"/>
    <property type="match status" value="1"/>
</dbReference>
<dbReference type="PROSITE" id="PS51462">
    <property type="entry name" value="NUDIX"/>
    <property type="match status" value="1"/>
</dbReference>
<name>A0A4Q7ZGA6_9ACTN</name>
<dbReference type="CDD" id="cd03673">
    <property type="entry name" value="NUDIX_Ap6A_hydrolase"/>
    <property type="match status" value="1"/>
</dbReference>
<feature type="domain" description="Nudix hydrolase" evidence="2">
    <location>
        <begin position="3"/>
        <end position="132"/>
    </location>
</feature>
<dbReference type="GO" id="GO:0006167">
    <property type="term" value="P:AMP biosynthetic process"/>
    <property type="evidence" value="ECO:0007669"/>
    <property type="project" value="TreeGrafter"/>
</dbReference>
<dbReference type="InterPro" id="IPR013078">
    <property type="entry name" value="His_Pase_superF_clade-1"/>
</dbReference>
<evidence type="ECO:0000313" key="3">
    <source>
        <dbReference type="EMBL" id="RZU49820.1"/>
    </source>
</evidence>
<dbReference type="OrthoDB" id="4287477at2"/>
<evidence type="ECO:0000313" key="4">
    <source>
        <dbReference type="Proteomes" id="UP000292564"/>
    </source>
</evidence>
<comment type="caution">
    <text evidence="3">The sequence shown here is derived from an EMBL/GenBank/DDBJ whole genome shotgun (WGS) entry which is preliminary data.</text>
</comment>
<dbReference type="SUPFAM" id="SSF55811">
    <property type="entry name" value="Nudix"/>
    <property type="match status" value="1"/>
</dbReference>
<dbReference type="PANTHER" id="PTHR21340">
    <property type="entry name" value="DIADENOSINE 5,5-P1,P4-TETRAPHOSPHATE PYROPHOSPHOHYDROLASE MUTT"/>
    <property type="match status" value="1"/>
</dbReference>
<gene>
    <name evidence="3" type="ORF">EV385_1575</name>
</gene>
<dbReference type="GO" id="GO:0004081">
    <property type="term" value="F:bis(5'-nucleosyl)-tetraphosphatase (asymmetrical) activity"/>
    <property type="evidence" value="ECO:0007669"/>
    <property type="project" value="TreeGrafter"/>
</dbReference>
<dbReference type="Gene3D" id="3.40.50.1240">
    <property type="entry name" value="Phosphoglycerate mutase-like"/>
    <property type="match status" value="1"/>
</dbReference>
<evidence type="ECO:0000259" key="2">
    <source>
        <dbReference type="PROSITE" id="PS51462"/>
    </source>
</evidence>
<dbReference type="RefSeq" id="WP_130508834.1">
    <property type="nucleotide sequence ID" value="NZ_SHKY01000001.1"/>
</dbReference>
<dbReference type="SMART" id="SM00855">
    <property type="entry name" value="PGAM"/>
    <property type="match status" value="1"/>
</dbReference>
<dbReference type="SUPFAM" id="SSF53254">
    <property type="entry name" value="Phosphoglycerate mutase-like"/>
    <property type="match status" value="1"/>
</dbReference>
<dbReference type="InterPro" id="IPR020084">
    <property type="entry name" value="NUDIX_hydrolase_CS"/>
</dbReference>
<dbReference type="Gene3D" id="3.90.79.10">
    <property type="entry name" value="Nucleoside Triphosphate Pyrophosphohydrolase"/>
    <property type="match status" value="1"/>
</dbReference>
<keyword evidence="4" id="KW-1185">Reference proteome</keyword>
<dbReference type="Proteomes" id="UP000292564">
    <property type="component" value="Unassembled WGS sequence"/>
</dbReference>
<dbReference type="PANTHER" id="PTHR21340:SF0">
    <property type="entry name" value="BIS(5'-NUCLEOSYL)-TETRAPHOSPHATASE [ASYMMETRICAL]"/>
    <property type="match status" value="1"/>
</dbReference>
<dbReference type="CDD" id="cd07067">
    <property type="entry name" value="HP_PGM_like"/>
    <property type="match status" value="1"/>
</dbReference>
<dbReference type="InterPro" id="IPR051325">
    <property type="entry name" value="Nudix_hydrolase_domain"/>
</dbReference>
<proteinExistence type="predicted"/>
<dbReference type="AlphaFoldDB" id="A0A4Q7ZGA6"/>
<dbReference type="InterPro" id="IPR000086">
    <property type="entry name" value="NUDIX_hydrolase_dom"/>
</dbReference>
<sequence length="293" mass="31626">MSPPVRAAGGILWRRAGDETRICVVHRPAHDDWSLPKGKLHTGEHSLVAAVREVFEETGVRGRPQLRLPEVSYVLPDGVPKTVDFWLMRAADGPAGQPADPAEVDGVDWLTPRAAMRRLTYGVDARLVEHAMDLPPVTSVVALIRHGRAGQRAAWAGPDALRPLDPEGLRQAATLAEVLALLEPRRLVTAPPVRCVQTVQPLADRLGLPLEQDATMAEPPEPDEAPQRAKAAAARLALVRMDATAVVCTQGKLIAPLLALLDNADDPVPYKTPKGGGWVLTWSGERLIGLTRL</sequence>
<keyword evidence="1" id="KW-0378">Hydrolase</keyword>
<dbReference type="GO" id="GO:0006754">
    <property type="term" value="P:ATP biosynthetic process"/>
    <property type="evidence" value="ECO:0007669"/>
    <property type="project" value="TreeGrafter"/>
</dbReference>
<dbReference type="InterPro" id="IPR029033">
    <property type="entry name" value="His_PPase_superfam"/>
</dbReference>
<dbReference type="Pfam" id="PF00293">
    <property type="entry name" value="NUDIX"/>
    <property type="match status" value="1"/>
</dbReference>
<evidence type="ECO:0000256" key="1">
    <source>
        <dbReference type="ARBA" id="ARBA00022801"/>
    </source>
</evidence>
<protein>
    <submittedName>
        <fullName evidence="3">8-oxo-dGTP diphosphatase</fullName>
    </submittedName>
</protein>
<organism evidence="3 4">
    <name type="scientific">Krasilnikovia cinnamomea</name>
    <dbReference type="NCBI Taxonomy" id="349313"/>
    <lineage>
        <taxon>Bacteria</taxon>
        <taxon>Bacillati</taxon>
        <taxon>Actinomycetota</taxon>
        <taxon>Actinomycetes</taxon>
        <taxon>Micromonosporales</taxon>
        <taxon>Micromonosporaceae</taxon>
        <taxon>Krasilnikovia</taxon>
    </lineage>
</organism>
<dbReference type="Pfam" id="PF00300">
    <property type="entry name" value="His_Phos_1"/>
    <property type="match status" value="1"/>
</dbReference>
<reference evidence="3 4" key="1">
    <citation type="submission" date="2019-02" db="EMBL/GenBank/DDBJ databases">
        <title>Sequencing the genomes of 1000 actinobacteria strains.</title>
        <authorList>
            <person name="Klenk H.-P."/>
        </authorList>
    </citation>
    <scope>NUCLEOTIDE SEQUENCE [LARGE SCALE GENOMIC DNA]</scope>
    <source>
        <strain evidence="3 4">DSM 45162</strain>
    </source>
</reference>
<dbReference type="InterPro" id="IPR015797">
    <property type="entry name" value="NUDIX_hydrolase-like_dom_sf"/>
</dbReference>
<accession>A0A4Q7ZGA6</accession>